<keyword evidence="10" id="KW-0539">Nucleus</keyword>
<evidence type="ECO:0000256" key="9">
    <source>
        <dbReference type="ARBA" id="ARBA00023163"/>
    </source>
</evidence>
<dbReference type="Gene3D" id="1.10.287.10">
    <property type="entry name" value="S15/NS1, RNA-binding"/>
    <property type="match status" value="1"/>
</dbReference>
<dbReference type="InterPro" id="IPR006155">
    <property type="entry name" value="Josephin"/>
</dbReference>
<dbReference type="PANTHER" id="PTHR14159:SF0">
    <property type="entry name" value="ATAXIN-3-RELATED"/>
    <property type="match status" value="1"/>
</dbReference>
<keyword evidence="8" id="KW-0805">Transcription regulation</keyword>
<dbReference type="AlphaFoldDB" id="A0AAN9Y412"/>
<evidence type="ECO:0000259" key="12">
    <source>
        <dbReference type="PROSITE" id="PS50957"/>
    </source>
</evidence>
<protein>
    <recommendedName>
        <fullName evidence="3">ubiquitinyl hydrolase 1</fullName>
        <ecNumber evidence="3">3.4.19.12</ecNumber>
    </recommendedName>
</protein>
<sequence>MESIYHEKQKERLCGQHCLNNLLQGPYFGPAELSDLAQIIDNQERAQMAECGTETESYREFLKAPSENVDDSGYFSVEVISAALVPWNLDLVPFNSSDERAVAARENPTTMTAFICNYHQHWYTIRKIGRQWFNLDSTIKQPRLLSDMYLELYLAQIKEDGHSIFIVFGDLPPCNADEVLSLCPVTEMTEGSLSQTPEVINIDNDDEIDEDKDLKLALLRSLQDESPTVSTQNSGEVDIEELRRKRMQHFAR</sequence>
<evidence type="ECO:0000256" key="11">
    <source>
        <dbReference type="PROSITE-ProRule" id="PRU00331"/>
    </source>
</evidence>
<proteinExistence type="predicted"/>
<evidence type="ECO:0000313" key="13">
    <source>
        <dbReference type="EMBL" id="KAK7590417.1"/>
    </source>
</evidence>
<dbReference type="EC" id="3.4.19.12" evidence="3"/>
<dbReference type="GO" id="GO:0016579">
    <property type="term" value="P:protein deubiquitination"/>
    <property type="evidence" value="ECO:0007669"/>
    <property type="project" value="InterPro"/>
</dbReference>
<dbReference type="SMART" id="SM01246">
    <property type="entry name" value="Josephin"/>
    <property type="match status" value="1"/>
</dbReference>
<evidence type="ECO:0000256" key="5">
    <source>
        <dbReference type="ARBA" id="ARBA00022786"/>
    </source>
</evidence>
<evidence type="ECO:0000256" key="1">
    <source>
        <dbReference type="ARBA" id="ARBA00000707"/>
    </source>
</evidence>
<dbReference type="GO" id="GO:0005634">
    <property type="term" value="C:nucleus"/>
    <property type="evidence" value="ECO:0007669"/>
    <property type="project" value="UniProtKB-SubCell"/>
</dbReference>
<dbReference type="PROSITE" id="PS50957">
    <property type="entry name" value="JOSEPHIN"/>
    <property type="match status" value="1"/>
</dbReference>
<keyword evidence="14" id="KW-1185">Reference proteome</keyword>
<dbReference type="Proteomes" id="UP001367676">
    <property type="component" value="Unassembled WGS sequence"/>
</dbReference>
<evidence type="ECO:0000313" key="14">
    <source>
        <dbReference type="Proteomes" id="UP001367676"/>
    </source>
</evidence>
<evidence type="ECO:0000256" key="6">
    <source>
        <dbReference type="ARBA" id="ARBA00022801"/>
    </source>
</evidence>
<evidence type="ECO:0000256" key="7">
    <source>
        <dbReference type="ARBA" id="ARBA00022807"/>
    </source>
</evidence>
<accession>A0AAN9Y412</accession>
<evidence type="ECO:0000256" key="8">
    <source>
        <dbReference type="ARBA" id="ARBA00023015"/>
    </source>
</evidence>
<keyword evidence="6 11" id="KW-0378">Hydrolase</keyword>
<gene>
    <name evidence="13" type="ORF">V9T40_002030</name>
</gene>
<organism evidence="13 14">
    <name type="scientific">Parthenolecanium corni</name>
    <dbReference type="NCBI Taxonomy" id="536013"/>
    <lineage>
        <taxon>Eukaryota</taxon>
        <taxon>Metazoa</taxon>
        <taxon>Ecdysozoa</taxon>
        <taxon>Arthropoda</taxon>
        <taxon>Hexapoda</taxon>
        <taxon>Insecta</taxon>
        <taxon>Pterygota</taxon>
        <taxon>Neoptera</taxon>
        <taxon>Paraneoptera</taxon>
        <taxon>Hemiptera</taxon>
        <taxon>Sternorrhyncha</taxon>
        <taxon>Coccoidea</taxon>
        <taxon>Coccidae</taxon>
        <taxon>Parthenolecanium</taxon>
    </lineage>
</organism>
<dbReference type="GO" id="GO:0004843">
    <property type="term" value="F:cysteine-type deubiquitinase activity"/>
    <property type="evidence" value="ECO:0007669"/>
    <property type="project" value="UniProtKB-EC"/>
</dbReference>
<comment type="subcellular location">
    <subcellularLocation>
        <location evidence="2">Nucleus</location>
    </subcellularLocation>
</comment>
<comment type="caution">
    <text evidence="13">The sequence shown here is derived from an EMBL/GenBank/DDBJ whole genome shotgun (WGS) entry which is preliminary data.</text>
</comment>
<dbReference type="PANTHER" id="PTHR14159">
    <property type="entry name" value="ATAXIN-3-RELATED"/>
    <property type="match status" value="1"/>
</dbReference>
<feature type="active site" evidence="11">
    <location>
        <position position="121"/>
    </location>
</feature>
<feature type="domain" description="Josephin" evidence="12">
    <location>
        <begin position="1"/>
        <end position="182"/>
    </location>
</feature>
<reference evidence="13 14" key="1">
    <citation type="submission" date="2024-03" db="EMBL/GenBank/DDBJ databases">
        <title>Adaptation during the transition from Ophiocordyceps entomopathogen to insect associate is accompanied by gene loss and intensified selection.</title>
        <authorList>
            <person name="Ward C.M."/>
            <person name="Onetto C.A."/>
            <person name="Borneman A.R."/>
        </authorList>
    </citation>
    <scope>NUCLEOTIDE SEQUENCE [LARGE SCALE GENOMIC DNA]</scope>
    <source>
        <strain evidence="13">AWRI1</strain>
        <tissue evidence="13">Single Adult Female</tissue>
    </source>
</reference>
<keyword evidence="7" id="KW-0788">Thiol protease</keyword>
<name>A0AAN9Y412_9HEMI</name>
<feature type="active site" evidence="11">
    <location>
        <position position="14"/>
    </location>
</feature>
<evidence type="ECO:0000256" key="4">
    <source>
        <dbReference type="ARBA" id="ARBA00022670"/>
    </source>
</evidence>
<dbReference type="PRINTS" id="PR01233">
    <property type="entry name" value="JOSEPHIN"/>
</dbReference>
<feature type="active site" evidence="11">
    <location>
        <position position="136"/>
    </location>
</feature>
<dbReference type="Pfam" id="PF02099">
    <property type="entry name" value="Josephin"/>
    <property type="match status" value="1"/>
</dbReference>
<dbReference type="GO" id="GO:0006508">
    <property type="term" value="P:proteolysis"/>
    <property type="evidence" value="ECO:0007669"/>
    <property type="project" value="UniProtKB-KW"/>
</dbReference>
<dbReference type="EMBL" id="JBBCAQ010000022">
    <property type="protein sequence ID" value="KAK7590417.1"/>
    <property type="molecule type" value="Genomic_DNA"/>
</dbReference>
<keyword evidence="5" id="KW-0833">Ubl conjugation pathway</keyword>
<keyword evidence="9" id="KW-0804">Transcription</keyword>
<dbReference type="InterPro" id="IPR033865">
    <property type="entry name" value="Ataxin-3"/>
</dbReference>
<keyword evidence="4" id="KW-0645">Protease</keyword>
<evidence type="ECO:0000256" key="3">
    <source>
        <dbReference type="ARBA" id="ARBA00012759"/>
    </source>
</evidence>
<comment type="catalytic activity">
    <reaction evidence="1">
        <text>Thiol-dependent hydrolysis of ester, thioester, amide, peptide and isopeptide bonds formed by the C-terminal Gly of ubiquitin (a 76-residue protein attached to proteins as an intracellular targeting signal).</text>
        <dbReference type="EC" id="3.4.19.12"/>
    </reaction>
</comment>
<dbReference type="Gene3D" id="3.90.70.40">
    <property type="match status" value="1"/>
</dbReference>
<evidence type="ECO:0000256" key="2">
    <source>
        <dbReference type="ARBA" id="ARBA00004123"/>
    </source>
</evidence>
<evidence type="ECO:0000256" key="10">
    <source>
        <dbReference type="ARBA" id="ARBA00023242"/>
    </source>
</evidence>